<gene>
    <name evidence="1" type="ORF">DSO57_1009084</name>
</gene>
<evidence type="ECO:0000313" key="1">
    <source>
        <dbReference type="EMBL" id="KAJ9058745.1"/>
    </source>
</evidence>
<comment type="caution">
    <text evidence="1">The sequence shown here is derived from an EMBL/GenBank/DDBJ whole genome shotgun (WGS) entry which is preliminary data.</text>
</comment>
<dbReference type="EMBL" id="QTSX02005708">
    <property type="protein sequence ID" value="KAJ9058745.1"/>
    <property type="molecule type" value="Genomic_DNA"/>
</dbReference>
<proteinExistence type="predicted"/>
<accession>A0ACC2S8T5</accession>
<organism evidence="1 2">
    <name type="scientific">Entomophthora muscae</name>
    <dbReference type="NCBI Taxonomy" id="34485"/>
    <lineage>
        <taxon>Eukaryota</taxon>
        <taxon>Fungi</taxon>
        <taxon>Fungi incertae sedis</taxon>
        <taxon>Zoopagomycota</taxon>
        <taxon>Entomophthoromycotina</taxon>
        <taxon>Entomophthoromycetes</taxon>
        <taxon>Entomophthorales</taxon>
        <taxon>Entomophthoraceae</taxon>
        <taxon>Entomophthora</taxon>
    </lineage>
</organism>
<keyword evidence="2" id="KW-1185">Reference proteome</keyword>
<reference evidence="1" key="1">
    <citation type="submission" date="2022-04" db="EMBL/GenBank/DDBJ databases">
        <title>Genome of the entomopathogenic fungus Entomophthora muscae.</title>
        <authorList>
            <person name="Elya C."/>
            <person name="Lovett B.R."/>
            <person name="Lee E."/>
            <person name="Macias A.M."/>
            <person name="Hajek A.E."/>
            <person name="De Bivort B.L."/>
            <person name="Kasson M.T."/>
            <person name="De Fine Licht H.H."/>
            <person name="Stajich J.E."/>
        </authorList>
    </citation>
    <scope>NUCLEOTIDE SEQUENCE</scope>
    <source>
        <strain evidence="1">Berkeley</strain>
    </source>
</reference>
<name>A0ACC2S8T5_9FUNG</name>
<dbReference type="Proteomes" id="UP001165960">
    <property type="component" value="Unassembled WGS sequence"/>
</dbReference>
<evidence type="ECO:0000313" key="2">
    <source>
        <dbReference type="Proteomes" id="UP001165960"/>
    </source>
</evidence>
<protein>
    <submittedName>
        <fullName evidence="1">Uncharacterized protein</fullName>
    </submittedName>
</protein>
<sequence length="137" mass="14984">MIPIWAGELYQGQYNASSLAAEVCLGLQSATLAPSGISAQHTHTLAIKNEYIDKVAQVWALELAADPSFHQNLDLPIQANTSCHFSATFKAFLQEVGTGNASLYILLAAATCHFMWYPPESCQPSFRDPLIEEPFPN</sequence>